<dbReference type="PANTHER" id="PTHR42336">
    <property type="entry name" value="THIOREDOXIN DOMAIN-CONTAINING PROTEIN-RELATED"/>
    <property type="match status" value="1"/>
</dbReference>
<comment type="caution">
    <text evidence="1">The sequence shown here is derived from an EMBL/GenBank/DDBJ whole genome shotgun (WGS) entry which is preliminary data.</text>
</comment>
<evidence type="ECO:0000313" key="1">
    <source>
        <dbReference type="EMBL" id="THX29797.1"/>
    </source>
</evidence>
<organism evidence="1 2">
    <name type="scientific">Aureobasidium pullulans</name>
    <name type="common">Black yeast</name>
    <name type="synonym">Pullularia pullulans</name>
    <dbReference type="NCBI Taxonomy" id="5580"/>
    <lineage>
        <taxon>Eukaryota</taxon>
        <taxon>Fungi</taxon>
        <taxon>Dikarya</taxon>
        <taxon>Ascomycota</taxon>
        <taxon>Pezizomycotina</taxon>
        <taxon>Dothideomycetes</taxon>
        <taxon>Dothideomycetidae</taxon>
        <taxon>Dothideales</taxon>
        <taxon>Saccotheciaceae</taxon>
        <taxon>Aureobasidium</taxon>
    </lineage>
</organism>
<dbReference type="Gene3D" id="3.40.30.10">
    <property type="entry name" value="Glutaredoxin"/>
    <property type="match status" value="1"/>
</dbReference>
<dbReference type="EMBL" id="QZAT01000037">
    <property type="protein sequence ID" value="THX29797.1"/>
    <property type="molecule type" value="Genomic_DNA"/>
</dbReference>
<proteinExistence type="predicted"/>
<name>A0AB74JWD8_AURPU</name>
<dbReference type="Proteomes" id="UP000310374">
    <property type="component" value="Unassembled WGS sequence"/>
</dbReference>
<evidence type="ECO:0000313" key="2">
    <source>
        <dbReference type="Proteomes" id="UP000310374"/>
    </source>
</evidence>
<sequence length="378" mass="41932">MTSYLASYIPAIKSIIPQSSPSVAALPEVGEQAPAKVGSVDLKSGGGRPTLLAFVRHCGCPFAEKEVQLLGAESRKNEKLHVVIVQHSDEATTQQWFEDIGGKKAFPDSKRYTLVADPERKAYAAWGVGSLGWGGMVNGGVMEALKSLKESDGIDLRPTGVGSYRWQNSGGFAVDSAGTIRWRKIANDSSDMCDYSEAAKTITEGKGSQNQSRLRFGWFVGHVVCKQRFQRPFILSSIIFAPEAIAKAVTPHDILDVIPRCSNDILKSFTNHFFFDTLFYPRHARTKEFLSQQLLSKMAITSANVPDRQYAIKRLAVLSFERCLDPTNPLVRTRSLKTRELIPEDVKFFNSTVNASTAIVRGYICLRVLAYFRKRKSL</sequence>
<dbReference type="SUPFAM" id="SSF52833">
    <property type="entry name" value="Thioredoxin-like"/>
    <property type="match status" value="1"/>
</dbReference>
<dbReference type="AlphaFoldDB" id="A0AB74JWD8"/>
<dbReference type="PANTHER" id="PTHR42336:SF1">
    <property type="entry name" value="ALKYL HYDROPEROXIDE REDUCTASE SUBUNIT C_ THIOL SPECIFIC ANTIOXIDANT DOMAIN-CONTAINING PROTEIN"/>
    <property type="match status" value="1"/>
</dbReference>
<protein>
    <recommendedName>
        <fullName evidence="3">Alkyl hydroperoxide reductase subunit C/ Thiol specific antioxidant domain-containing protein</fullName>
    </recommendedName>
</protein>
<gene>
    <name evidence="1" type="ORF">D6D12_03949</name>
</gene>
<accession>A0AB74JWD8</accession>
<reference evidence="1 2" key="1">
    <citation type="submission" date="2018-10" db="EMBL/GenBank/DDBJ databases">
        <title>Fifty Aureobasidium pullulans genomes reveal a recombining polyextremotolerant generalist.</title>
        <authorList>
            <person name="Gostincar C."/>
            <person name="Turk M."/>
            <person name="Zajc J."/>
            <person name="Gunde-Cimerman N."/>
        </authorList>
    </citation>
    <scope>NUCLEOTIDE SEQUENCE [LARGE SCALE GENOMIC DNA]</scope>
    <source>
        <strain evidence="1 2">EXF-10081</strain>
    </source>
</reference>
<evidence type="ECO:0008006" key="3">
    <source>
        <dbReference type="Google" id="ProtNLM"/>
    </source>
</evidence>
<dbReference type="InterPro" id="IPR036249">
    <property type="entry name" value="Thioredoxin-like_sf"/>
</dbReference>